<accession>A0A8H3UNU6</accession>
<dbReference type="AlphaFoldDB" id="A0A8H3UNU6"/>
<evidence type="ECO:0000313" key="3">
    <source>
        <dbReference type="Proteomes" id="UP000447873"/>
    </source>
</evidence>
<reference evidence="2 3" key="1">
    <citation type="submission" date="2018-12" db="EMBL/GenBank/DDBJ databases">
        <title>Venturia inaequalis Genome Resource.</title>
        <authorList>
            <person name="Lichtner F.J."/>
        </authorList>
    </citation>
    <scope>NUCLEOTIDE SEQUENCE [LARGE SCALE GENOMIC DNA]</scope>
    <source>
        <strain evidence="2 3">120213</strain>
    </source>
</reference>
<evidence type="ECO:0000256" key="1">
    <source>
        <dbReference type="SAM" id="MobiDB-lite"/>
    </source>
</evidence>
<dbReference type="EMBL" id="WNWS01000240">
    <property type="protein sequence ID" value="KAE9973535.1"/>
    <property type="molecule type" value="Genomic_DNA"/>
</dbReference>
<gene>
    <name evidence="2" type="ORF">EG328_004376</name>
</gene>
<feature type="compositionally biased region" description="Acidic residues" evidence="1">
    <location>
        <begin position="35"/>
        <end position="60"/>
    </location>
</feature>
<organism evidence="2 3">
    <name type="scientific">Venturia inaequalis</name>
    <name type="common">Apple scab fungus</name>
    <dbReference type="NCBI Taxonomy" id="5025"/>
    <lineage>
        <taxon>Eukaryota</taxon>
        <taxon>Fungi</taxon>
        <taxon>Dikarya</taxon>
        <taxon>Ascomycota</taxon>
        <taxon>Pezizomycotina</taxon>
        <taxon>Dothideomycetes</taxon>
        <taxon>Pleosporomycetidae</taxon>
        <taxon>Venturiales</taxon>
        <taxon>Venturiaceae</taxon>
        <taxon>Venturia</taxon>
    </lineage>
</organism>
<sequence length="82" mass="9634">MPNHRYTQYSSDVDTWEDIDYDDELPYWYELSDYASDDDDGYSSDEDADSFYSEASDEDVNEKPPTRHGRFKGVLSIWGPFN</sequence>
<proteinExistence type="predicted"/>
<comment type="caution">
    <text evidence="2">The sequence shown here is derived from an EMBL/GenBank/DDBJ whole genome shotgun (WGS) entry which is preliminary data.</text>
</comment>
<protein>
    <submittedName>
        <fullName evidence="2">Uncharacterized protein</fullName>
    </submittedName>
</protein>
<name>A0A8H3UNU6_VENIN</name>
<feature type="region of interest" description="Disordered" evidence="1">
    <location>
        <begin position="35"/>
        <end position="69"/>
    </location>
</feature>
<dbReference type="Proteomes" id="UP000447873">
    <property type="component" value="Unassembled WGS sequence"/>
</dbReference>
<evidence type="ECO:0000313" key="2">
    <source>
        <dbReference type="EMBL" id="KAE9973535.1"/>
    </source>
</evidence>